<feature type="domain" description="DUF6558" evidence="1">
    <location>
        <begin position="11"/>
        <end position="140"/>
    </location>
</feature>
<dbReference type="AlphaFoldDB" id="A0A1G5I9H0"/>
<dbReference type="Pfam" id="PF20195">
    <property type="entry name" value="DUF6558"/>
    <property type="match status" value="1"/>
</dbReference>
<evidence type="ECO:0000259" key="1">
    <source>
        <dbReference type="Pfam" id="PF20195"/>
    </source>
</evidence>
<evidence type="ECO:0000313" key="3">
    <source>
        <dbReference type="Proteomes" id="UP000198538"/>
    </source>
</evidence>
<evidence type="ECO:0000313" key="2">
    <source>
        <dbReference type="EMBL" id="SCY71918.1"/>
    </source>
</evidence>
<accession>A0A1G5I9H0</accession>
<organism evidence="2 3">
    <name type="scientific">Paenibacillus polysaccharolyticus</name>
    <dbReference type="NCBI Taxonomy" id="582692"/>
    <lineage>
        <taxon>Bacteria</taxon>
        <taxon>Bacillati</taxon>
        <taxon>Bacillota</taxon>
        <taxon>Bacilli</taxon>
        <taxon>Bacillales</taxon>
        <taxon>Paenibacillaceae</taxon>
        <taxon>Paenibacillus</taxon>
    </lineage>
</organism>
<dbReference type="InterPro" id="IPR046688">
    <property type="entry name" value="DUF6558_N"/>
</dbReference>
<reference evidence="3" key="1">
    <citation type="submission" date="2016-10" db="EMBL/GenBank/DDBJ databases">
        <authorList>
            <person name="Varghese N."/>
            <person name="Submissions S."/>
        </authorList>
    </citation>
    <scope>NUCLEOTIDE SEQUENCE [LARGE SCALE GENOMIC DNA]</scope>
    <source>
        <strain evidence="3">BL9</strain>
    </source>
</reference>
<proteinExistence type="predicted"/>
<keyword evidence="3" id="KW-1185">Reference proteome</keyword>
<name>A0A1G5I9H0_9BACL</name>
<sequence>MITITIRDALYFSYAGRKSVDFGIVNVNLNSGMLEESFAPSRSIVEEKIKGRDRPYFIRTEVEPLQFSVSFAFEESWDEDKIREVARWLTQHDYYQELSFTTEEGLNPEKIFYALAVDEATLIHNGLRQGYISLTFRCDSPYAYSPAMTTRRYEWKGQDFVHKPNFDAGTGSKPILVNSEGHLTLSTVKPKWSDYPEHTKWVDLR</sequence>
<dbReference type="Proteomes" id="UP000198538">
    <property type="component" value="Unassembled WGS sequence"/>
</dbReference>
<dbReference type="EMBL" id="FMVM01000008">
    <property type="protein sequence ID" value="SCY71918.1"/>
    <property type="molecule type" value="Genomic_DNA"/>
</dbReference>
<gene>
    <name evidence="2" type="ORF">SAMN05720606_10882</name>
</gene>
<dbReference type="Gene3D" id="2.40.30.200">
    <property type="match status" value="1"/>
</dbReference>
<dbReference type="RefSeq" id="WP_338060873.1">
    <property type="nucleotide sequence ID" value="NZ_FMVM01000008.1"/>
</dbReference>
<dbReference type="STRING" id="582692.SAMN05720606_10882"/>
<protein>
    <submittedName>
        <fullName evidence="2">Putative phage tail component, N-terminal domain-containing protein</fullName>
    </submittedName>
</protein>